<dbReference type="AlphaFoldDB" id="A0A1B7IEQ0"/>
<dbReference type="Proteomes" id="UP000078410">
    <property type="component" value="Unassembled WGS sequence"/>
</dbReference>
<protein>
    <submittedName>
        <fullName evidence="2">Phage T7 exclusion protein</fullName>
    </submittedName>
</protein>
<gene>
    <name evidence="2" type="ORF">M975_4353</name>
</gene>
<dbReference type="PANTHER" id="PTHR22674:SF6">
    <property type="entry name" value="NTPASE KAP FAMILY P-LOOP DOMAIN-CONTAINING PROTEIN 1"/>
    <property type="match status" value="1"/>
</dbReference>
<dbReference type="InterPro" id="IPR011646">
    <property type="entry name" value="KAP_P-loop"/>
</dbReference>
<reference evidence="2 3" key="1">
    <citation type="submission" date="2016-04" db="EMBL/GenBank/DDBJ databases">
        <title>ATOL: Assembling a taxonomically balanced genome-scale reconstruction of the evolutionary history of the Enterobacteriaceae.</title>
        <authorList>
            <person name="Plunkett G.III."/>
            <person name="Neeno-Eckwall E.C."/>
            <person name="Glasner J.D."/>
            <person name="Perna N.T."/>
        </authorList>
    </citation>
    <scope>NUCLEOTIDE SEQUENCE [LARGE SCALE GENOMIC DNA]</scope>
    <source>
        <strain evidence="2 3">ATCC 51605</strain>
    </source>
</reference>
<sequence length="624" mass="68354">MWHDNETTVDYVNFRLVAKACAGLIQDTGGEPISIGISGGWGAGKSSLVRMIASELSLEQTVGMGIASEERPKHVVITFNPWLYQGFEDARTALLQTVGDAVLEAVVAQNSGLLGKAKSLVKRINFLRLAQLGGEVAATLITGVPVGLIGKVVEAGKGALQNESLNEGIAVAKDASEATKGLLNEAKPVSLPKEIQSFREALEELLVELNITLVVFVDDLDRCLPKTAISTLEAIRLLLFLRRSAFVIAADDVFIRGAVRVHFAGTGLDDDIATNYFDKLIQVPLRVPRLGANETKAYTALLFLERAHRSGQLETESFENAKLSVEARLRETWTGKTVDLAFLETLVEQEDAELLDLMGLAERLAPLLFSASTVQANPRLIKRFLNTVFLRKTLAKPQGIDVDVQILAKWHLLERCDEATANALAEKVSAENEGRVSILHDAEMAAKDPDNTLPTLFGDKEFVREWLQLKPLLGDMDMRPILHLSRDSTVRDFGADDLNVAGKALRDALVAARNSNEALKQQIMDAGELQSGLAMARAWEIRRPNRLWQKAEEVLMLIEVSHIHPSTGARAAALISQAPISQLAPGLVSALTECSWAKDVLSKWERDEQIPKPVKRAIENARKK</sequence>
<evidence type="ECO:0000313" key="2">
    <source>
        <dbReference type="EMBL" id="OAT27797.1"/>
    </source>
</evidence>
<keyword evidence="3" id="KW-1185">Reference proteome</keyword>
<dbReference type="SUPFAM" id="SSF52540">
    <property type="entry name" value="P-loop containing nucleoside triphosphate hydrolases"/>
    <property type="match status" value="1"/>
</dbReference>
<comment type="caution">
    <text evidence="2">The sequence shown here is derived from an EMBL/GenBank/DDBJ whole genome shotgun (WGS) entry which is preliminary data.</text>
</comment>
<organism evidence="2 3">
    <name type="scientific">Buttiauxella brennerae ATCC 51605</name>
    <dbReference type="NCBI Taxonomy" id="1354251"/>
    <lineage>
        <taxon>Bacteria</taxon>
        <taxon>Pseudomonadati</taxon>
        <taxon>Pseudomonadota</taxon>
        <taxon>Gammaproteobacteria</taxon>
        <taxon>Enterobacterales</taxon>
        <taxon>Enterobacteriaceae</taxon>
        <taxon>Buttiauxella</taxon>
    </lineage>
</organism>
<accession>A0A1B7IEQ0</accession>
<dbReference type="Gene3D" id="3.40.50.300">
    <property type="entry name" value="P-loop containing nucleotide triphosphate hydrolases"/>
    <property type="match status" value="1"/>
</dbReference>
<feature type="domain" description="KAP NTPase" evidence="1">
    <location>
        <begin position="15"/>
        <end position="391"/>
    </location>
</feature>
<dbReference type="OrthoDB" id="88903at2"/>
<evidence type="ECO:0000313" key="3">
    <source>
        <dbReference type="Proteomes" id="UP000078410"/>
    </source>
</evidence>
<dbReference type="InterPro" id="IPR052754">
    <property type="entry name" value="NTPase_KAP_P-loop"/>
</dbReference>
<dbReference type="EMBL" id="LXER01000040">
    <property type="protein sequence ID" value="OAT27797.1"/>
    <property type="molecule type" value="Genomic_DNA"/>
</dbReference>
<name>A0A1B7IEQ0_9ENTR</name>
<dbReference type="RefSeq" id="WP_064561948.1">
    <property type="nucleotide sequence ID" value="NZ_LXER01000040.1"/>
</dbReference>
<dbReference type="PATRIC" id="fig|1354251.4.peg.4463"/>
<dbReference type="PANTHER" id="PTHR22674">
    <property type="entry name" value="NTPASE, KAP FAMILY P-LOOP DOMAIN-CONTAINING 1"/>
    <property type="match status" value="1"/>
</dbReference>
<dbReference type="Pfam" id="PF07693">
    <property type="entry name" value="KAP_NTPase"/>
    <property type="match status" value="1"/>
</dbReference>
<proteinExistence type="predicted"/>
<evidence type="ECO:0000259" key="1">
    <source>
        <dbReference type="Pfam" id="PF07693"/>
    </source>
</evidence>
<dbReference type="InterPro" id="IPR027417">
    <property type="entry name" value="P-loop_NTPase"/>
</dbReference>